<dbReference type="AlphaFoldDB" id="A0AA37QJ20"/>
<dbReference type="Gene3D" id="2.40.30.170">
    <property type="match status" value="1"/>
</dbReference>
<dbReference type="Pfam" id="PF25954">
    <property type="entry name" value="Beta-barrel_RND_2"/>
    <property type="match status" value="1"/>
</dbReference>
<dbReference type="EMBL" id="BRXS01000007">
    <property type="protein sequence ID" value="GLC27783.1"/>
    <property type="molecule type" value="Genomic_DNA"/>
</dbReference>
<proteinExistence type="inferred from homology"/>
<evidence type="ECO:0000259" key="4">
    <source>
        <dbReference type="Pfam" id="PF25869"/>
    </source>
</evidence>
<dbReference type="InterPro" id="IPR058649">
    <property type="entry name" value="CzcB_C"/>
</dbReference>
<evidence type="ECO:0000259" key="7">
    <source>
        <dbReference type="Pfam" id="PF25975"/>
    </source>
</evidence>
<comment type="caution">
    <text evidence="8">The sequence shown here is derived from an EMBL/GenBank/DDBJ whole genome shotgun (WGS) entry which is preliminary data.</text>
</comment>
<evidence type="ECO:0000313" key="9">
    <source>
        <dbReference type="Proteomes" id="UP001161325"/>
    </source>
</evidence>
<dbReference type="GO" id="GO:0060003">
    <property type="term" value="P:copper ion export"/>
    <property type="evidence" value="ECO:0007669"/>
    <property type="project" value="TreeGrafter"/>
</dbReference>
<protein>
    <submittedName>
        <fullName evidence="8">PTS cellobiose transporter subunit IIB</fullName>
    </submittedName>
</protein>
<dbReference type="GO" id="GO:0015679">
    <property type="term" value="P:plasma membrane copper ion transport"/>
    <property type="evidence" value="ECO:0007669"/>
    <property type="project" value="TreeGrafter"/>
</dbReference>
<dbReference type="PANTHER" id="PTHR30097">
    <property type="entry name" value="CATION EFFLUX SYSTEM PROTEIN CUSB"/>
    <property type="match status" value="1"/>
</dbReference>
<evidence type="ECO:0000259" key="5">
    <source>
        <dbReference type="Pfam" id="PF25919"/>
    </source>
</evidence>
<dbReference type="Proteomes" id="UP001161325">
    <property type="component" value="Unassembled WGS sequence"/>
</dbReference>
<accession>A0AA37QJ20</accession>
<gene>
    <name evidence="8" type="ORF">rosag_42960</name>
</gene>
<feature type="domain" description="CzcB-like C-terminal circularly permuted SH3-like" evidence="7">
    <location>
        <begin position="311"/>
        <end position="371"/>
    </location>
</feature>
<dbReference type="GO" id="GO:0022857">
    <property type="term" value="F:transmembrane transporter activity"/>
    <property type="evidence" value="ECO:0007669"/>
    <property type="project" value="InterPro"/>
</dbReference>
<dbReference type="GO" id="GO:0030288">
    <property type="term" value="C:outer membrane-bounded periplasmic space"/>
    <property type="evidence" value="ECO:0007669"/>
    <property type="project" value="TreeGrafter"/>
</dbReference>
<feature type="region of interest" description="Disordered" evidence="3">
    <location>
        <begin position="405"/>
        <end position="425"/>
    </location>
</feature>
<keyword evidence="2" id="KW-0813">Transport</keyword>
<dbReference type="Gene3D" id="2.40.420.20">
    <property type="match status" value="1"/>
</dbReference>
<dbReference type="GO" id="GO:0016020">
    <property type="term" value="C:membrane"/>
    <property type="evidence" value="ECO:0007669"/>
    <property type="project" value="InterPro"/>
</dbReference>
<organism evidence="8 9">
    <name type="scientific">Roseisolibacter agri</name>
    <dbReference type="NCBI Taxonomy" id="2014610"/>
    <lineage>
        <taxon>Bacteria</taxon>
        <taxon>Pseudomonadati</taxon>
        <taxon>Gemmatimonadota</taxon>
        <taxon>Gemmatimonadia</taxon>
        <taxon>Gemmatimonadales</taxon>
        <taxon>Gemmatimonadaceae</taxon>
        <taxon>Roseisolibacter</taxon>
    </lineage>
</organism>
<evidence type="ECO:0000256" key="3">
    <source>
        <dbReference type="SAM" id="MobiDB-lite"/>
    </source>
</evidence>
<dbReference type="Pfam" id="PF25975">
    <property type="entry name" value="CzcB_C"/>
    <property type="match status" value="1"/>
</dbReference>
<feature type="domain" description="CusB-like beta-barrel" evidence="6">
    <location>
        <begin position="230"/>
        <end position="306"/>
    </location>
</feature>
<evidence type="ECO:0000259" key="6">
    <source>
        <dbReference type="Pfam" id="PF25954"/>
    </source>
</evidence>
<dbReference type="InterPro" id="IPR051909">
    <property type="entry name" value="MFP_Cation_Efflux"/>
</dbReference>
<dbReference type="NCBIfam" id="TIGR01730">
    <property type="entry name" value="RND_mfp"/>
    <property type="match status" value="1"/>
</dbReference>
<dbReference type="InterPro" id="IPR058790">
    <property type="entry name" value="BSH_CusB"/>
</dbReference>
<dbReference type="PANTHER" id="PTHR30097:SF15">
    <property type="entry name" value="CATION EFFLUX SYSTEM PROTEIN CUSB"/>
    <property type="match status" value="1"/>
</dbReference>
<dbReference type="InterPro" id="IPR006143">
    <property type="entry name" value="RND_pump_MFP"/>
</dbReference>
<dbReference type="SUPFAM" id="SSF111369">
    <property type="entry name" value="HlyD-like secretion proteins"/>
    <property type="match status" value="1"/>
</dbReference>
<dbReference type="FunFam" id="2.40.30.170:FF:000010">
    <property type="entry name" value="Efflux RND transporter periplasmic adaptor subunit"/>
    <property type="match status" value="1"/>
</dbReference>
<feature type="domain" description="CusB-like barrel-sandwich hybrid" evidence="5">
    <location>
        <begin position="95"/>
        <end position="224"/>
    </location>
</feature>
<dbReference type="Pfam" id="PF25869">
    <property type="entry name" value="3HB_CusB"/>
    <property type="match status" value="1"/>
</dbReference>
<evidence type="ECO:0000256" key="1">
    <source>
        <dbReference type="ARBA" id="ARBA00009477"/>
    </source>
</evidence>
<dbReference type="InterPro" id="IPR058792">
    <property type="entry name" value="Beta-barrel_RND_2"/>
</dbReference>
<dbReference type="Pfam" id="PF25919">
    <property type="entry name" value="BSH_CusB"/>
    <property type="match status" value="1"/>
</dbReference>
<evidence type="ECO:0000256" key="2">
    <source>
        <dbReference type="ARBA" id="ARBA00022448"/>
    </source>
</evidence>
<keyword evidence="9" id="KW-1185">Reference proteome</keyword>
<sequence length="425" mass="43934">MLWAVVIGAVVVAGAAAAVLARRDQRSGAAPATTRDGSMADMPGMEGMAMGGGGTVRLTAGQLRQFGVTFGTVEERELTAAVRTSGMVTVDERRVATVAPRFGGYVERLLVETTGQAVRRGQPLATVYSPEVLAAAEELLVARRLAGTLSADGPGVPAAPSDLVAAARRRLTLMGVSGAEIDAVLRSGRASPTVTLRAPASGVVLEKRVTEGQAIGAGEPLYTLADLSVVWVEAELREGDAVAARVGTAADVELPGEPGRSLKGRITFLAPTADATSRTVRARVEVANADGRLRPGAYATVRLTTPTRRALTVPATAVVRTGERAIVFVDMGGGELMPHDVTTGRVSGEYVEVLSGVDRGHRVVTSAQYLLESESNLADVMRAMMGQTGSAEMGGMPGMEDMPGMDAKGAHTKGMPSAAAPAPRR</sequence>
<comment type="similarity">
    <text evidence="1">Belongs to the membrane fusion protein (MFP) (TC 8.A.1) family.</text>
</comment>
<dbReference type="GO" id="GO:0046914">
    <property type="term" value="F:transition metal ion binding"/>
    <property type="evidence" value="ECO:0007669"/>
    <property type="project" value="TreeGrafter"/>
</dbReference>
<name>A0AA37QJ20_9BACT</name>
<dbReference type="InterPro" id="IPR058791">
    <property type="entry name" value="3HB_CusB"/>
</dbReference>
<evidence type="ECO:0000313" key="8">
    <source>
        <dbReference type="EMBL" id="GLC27783.1"/>
    </source>
</evidence>
<feature type="domain" description="CusB-like three alpha-helical bundle" evidence="4">
    <location>
        <begin position="161"/>
        <end position="191"/>
    </location>
</feature>
<reference evidence="8" key="1">
    <citation type="submission" date="2022-08" db="EMBL/GenBank/DDBJ databases">
        <title>Draft genome sequencing of Roseisolibacter agri AW1220.</title>
        <authorList>
            <person name="Tobiishi Y."/>
            <person name="Tonouchi A."/>
        </authorList>
    </citation>
    <scope>NUCLEOTIDE SEQUENCE</scope>
    <source>
        <strain evidence="8">AW1220</strain>
    </source>
</reference>